<proteinExistence type="predicted"/>
<organism evidence="3 4">
    <name type="scientific">Planotetraspora silvatica</name>
    <dbReference type="NCBI Taxonomy" id="234614"/>
    <lineage>
        <taxon>Bacteria</taxon>
        <taxon>Bacillati</taxon>
        <taxon>Actinomycetota</taxon>
        <taxon>Actinomycetes</taxon>
        <taxon>Streptosporangiales</taxon>
        <taxon>Streptosporangiaceae</taxon>
        <taxon>Planotetraspora</taxon>
    </lineage>
</organism>
<dbReference type="Pfam" id="PF13560">
    <property type="entry name" value="HTH_31"/>
    <property type="match status" value="1"/>
</dbReference>
<evidence type="ECO:0000313" key="3">
    <source>
        <dbReference type="EMBL" id="GII46055.1"/>
    </source>
</evidence>
<dbReference type="EMBL" id="BOOQ01000014">
    <property type="protein sequence ID" value="GII46055.1"/>
    <property type="molecule type" value="Genomic_DNA"/>
</dbReference>
<evidence type="ECO:0000313" key="4">
    <source>
        <dbReference type="Proteomes" id="UP000644610"/>
    </source>
</evidence>
<dbReference type="AlphaFoldDB" id="A0A8J3XMA6"/>
<dbReference type="SMART" id="SM00530">
    <property type="entry name" value="HTH_XRE"/>
    <property type="match status" value="1"/>
</dbReference>
<reference evidence="3" key="1">
    <citation type="submission" date="2021-01" db="EMBL/GenBank/DDBJ databases">
        <title>Whole genome shotgun sequence of Planotetraspora silvatica NBRC 100141.</title>
        <authorList>
            <person name="Komaki H."/>
            <person name="Tamura T."/>
        </authorList>
    </citation>
    <scope>NUCLEOTIDE SEQUENCE</scope>
    <source>
        <strain evidence="3">NBRC 100141</strain>
    </source>
</reference>
<dbReference type="RefSeq" id="WP_203973602.1">
    <property type="nucleotide sequence ID" value="NZ_BAAAKY010000049.1"/>
</dbReference>
<gene>
    <name evidence="3" type="ORF">Psi02_24790</name>
</gene>
<dbReference type="GO" id="GO:0003677">
    <property type="term" value="F:DNA binding"/>
    <property type="evidence" value="ECO:0007669"/>
    <property type="project" value="InterPro"/>
</dbReference>
<dbReference type="InterPro" id="IPR010982">
    <property type="entry name" value="Lambda_DNA-bd_dom_sf"/>
</dbReference>
<keyword evidence="4" id="KW-1185">Reference proteome</keyword>
<dbReference type="PROSITE" id="PS50943">
    <property type="entry name" value="HTH_CROC1"/>
    <property type="match status" value="1"/>
</dbReference>
<feature type="domain" description="HTH cro/C1-type" evidence="2">
    <location>
        <begin position="15"/>
        <end position="51"/>
    </location>
</feature>
<dbReference type="InterPro" id="IPR001387">
    <property type="entry name" value="Cro/C1-type_HTH"/>
</dbReference>
<feature type="region of interest" description="Disordered" evidence="1">
    <location>
        <begin position="281"/>
        <end position="303"/>
    </location>
</feature>
<dbReference type="InterPro" id="IPR043917">
    <property type="entry name" value="DUF5753"/>
</dbReference>
<accession>A0A8J3XMA6</accession>
<dbReference type="CDD" id="cd00093">
    <property type="entry name" value="HTH_XRE"/>
    <property type="match status" value="1"/>
</dbReference>
<evidence type="ECO:0000259" key="2">
    <source>
        <dbReference type="PROSITE" id="PS50943"/>
    </source>
</evidence>
<dbReference type="SUPFAM" id="SSF47413">
    <property type="entry name" value="lambda repressor-like DNA-binding domains"/>
    <property type="match status" value="1"/>
</dbReference>
<sequence>MSGFQQARVDLGVHLRQLREAAHLSGKDLAERLGWQPSKVSRIENARQTATEDDVVVWAQAVQAGPETFDGLIEQAVGLQAHQDTWRQRHKSGLAALQEDVKDLESRTRLLRAFEPGLVIGLLQTAEYARHIFSKVRRLYETTDDVDAAIRVRMQRQEILYDPGRRFRFVMPESALRYRLAPLDVMRGQLDRLLAVTTLPNVEFGIIPFEAPLPSALVNSFYIYNDSTVGVATRTKDLLLRDPDDVAFYAQAFEELCEVASFHEAARAVIVGVIDEGLGQHREHARDHARDHSRERIREQSPG</sequence>
<name>A0A8J3XMA6_9ACTN</name>
<dbReference type="Proteomes" id="UP000644610">
    <property type="component" value="Unassembled WGS sequence"/>
</dbReference>
<protein>
    <recommendedName>
        <fullName evidence="2">HTH cro/C1-type domain-containing protein</fullName>
    </recommendedName>
</protein>
<dbReference type="Gene3D" id="1.10.260.40">
    <property type="entry name" value="lambda repressor-like DNA-binding domains"/>
    <property type="match status" value="1"/>
</dbReference>
<comment type="caution">
    <text evidence="3">The sequence shown here is derived from an EMBL/GenBank/DDBJ whole genome shotgun (WGS) entry which is preliminary data.</text>
</comment>
<evidence type="ECO:0000256" key="1">
    <source>
        <dbReference type="SAM" id="MobiDB-lite"/>
    </source>
</evidence>
<dbReference type="Pfam" id="PF19054">
    <property type="entry name" value="DUF5753"/>
    <property type="match status" value="1"/>
</dbReference>